<dbReference type="Proteomes" id="UP000834106">
    <property type="component" value="Chromosome 14"/>
</dbReference>
<name>A0AAD2E693_9LAMI</name>
<keyword evidence="3" id="KW-1185">Reference proteome</keyword>
<dbReference type="PANTHER" id="PTHR46162:SF20">
    <property type="entry name" value="UBIQUITIN CARBOXYL-TERMINAL HYDROLASE 7-LIKE ISOFORM X1"/>
    <property type="match status" value="1"/>
</dbReference>
<organism evidence="2 3">
    <name type="scientific">Fraxinus pennsylvanica</name>
    <dbReference type="NCBI Taxonomy" id="56036"/>
    <lineage>
        <taxon>Eukaryota</taxon>
        <taxon>Viridiplantae</taxon>
        <taxon>Streptophyta</taxon>
        <taxon>Embryophyta</taxon>
        <taxon>Tracheophyta</taxon>
        <taxon>Spermatophyta</taxon>
        <taxon>Magnoliopsida</taxon>
        <taxon>eudicotyledons</taxon>
        <taxon>Gunneridae</taxon>
        <taxon>Pentapetalae</taxon>
        <taxon>asterids</taxon>
        <taxon>lamiids</taxon>
        <taxon>Lamiales</taxon>
        <taxon>Oleaceae</taxon>
        <taxon>Oleeae</taxon>
        <taxon>Fraxinus</taxon>
    </lineage>
</organism>
<proteinExistence type="predicted"/>
<accession>A0AAD2E693</accession>
<dbReference type="EMBL" id="OU503049">
    <property type="protein sequence ID" value="CAI9776380.1"/>
    <property type="molecule type" value="Genomic_DNA"/>
</dbReference>
<protein>
    <recommendedName>
        <fullName evidence="1">MATH domain-containing protein</fullName>
    </recommendedName>
</protein>
<dbReference type="Gene3D" id="2.60.210.10">
    <property type="entry name" value="Apoptosis, Tumor Necrosis Factor Receptor Associated Protein 2, Chain A"/>
    <property type="match status" value="1"/>
</dbReference>
<evidence type="ECO:0000259" key="1">
    <source>
        <dbReference type="Pfam" id="PF22486"/>
    </source>
</evidence>
<dbReference type="PANTHER" id="PTHR46162">
    <property type="entry name" value="TRAF-LIKE FAMILY PROTEIN"/>
    <property type="match status" value="1"/>
</dbReference>
<dbReference type="CDD" id="cd00121">
    <property type="entry name" value="MATH"/>
    <property type="match status" value="1"/>
</dbReference>
<reference evidence="2" key="1">
    <citation type="submission" date="2023-05" db="EMBL/GenBank/DDBJ databases">
        <authorList>
            <person name="Huff M."/>
        </authorList>
    </citation>
    <scope>NUCLEOTIDE SEQUENCE</scope>
</reference>
<dbReference type="Pfam" id="PF22486">
    <property type="entry name" value="MATH_2"/>
    <property type="match status" value="1"/>
</dbReference>
<sequence length="112" mass="12441">MVEAITAADHDVGDDYEAQKGSRVSIFLDKQEFSSGEKVKADGSICIKNQSRSFGDRDCEYQFNHWLSASSSRWGWPRCIPIANMELGGFLVGDLCIIEVKISIQAVLRSLP</sequence>
<evidence type="ECO:0000313" key="2">
    <source>
        <dbReference type="EMBL" id="CAI9776380.1"/>
    </source>
</evidence>
<dbReference type="InterPro" id="IPR002083">
    <property type="entry name" value="MATH/TRAF_dom"/>
</dbReference>
<evidence type="ECO:0000313" key="3">
    <source>
        <dbReference type="Proteomes" id="UP000834106"/>
    </source>
</evidence>
<dbReference type="AlphaFoldDB" id="A0AAD2E693"/>
<gene>
    <name evidence="2" type="ORF">FPE_LOCUS23810</name>
</gene>
<feature type="domain" description="MATH" evidence="1">
    <location>
        <begin position="18"/>
        <end position="102"/>
    </location>
</feature>
<dbReference type="InterPro" id="IPR008974">
    <property type="entry name" value="TRAF-like"/>
</dbReference>
<dbReference type="SUPFAM" id="SSF49599">
    <property type="entry name" value="TRAF domain-like"/>
    <property type="match status" value="1"/>
</dbReference>